<dbReference type="InterPro" id="IPR038126">
    <property type="entry name" value="RAMP_sf"/>
</dbReference>
<evidence type="ECO:0000256" key="11">
    <source>
        <dbReference type="ARBA" id="ARBA00041071"/>
    </source>
</evidence>
<evidence type="ECO:0000313" key="17">
    <source>
        <dbReference type="Proteomes" id="UP000694727"/>
    </source>
</evidence>
<evidence type="ECO:0000256" key="3">
    <source>
        <dbReference type="ARBA" id="ARBA00022448"/>
    </source>
</evidence>
<keyword evidence="10" id="KW-0675">Receptor</keyword>
<sequence length="340" mass="35899">MRVQSLALSRGARIWHCCELWCRSQMRLDSGVTTAVAQLQSCSSNSTPSLGTSTCGGYSPKKKRKGKNPCPCGVYTQISKINLWPAAVKGDGETPARVGRWGGGMGGPPGESRGHLGSFQAGSSAWGDGDSKGPGGYLQMCPPRGLVPGCLLKPSGWSTFSSALGVASELLEPPSGVLAGRGHMGAPTGASRISVSRTSSTTSGAGLRGSSPQWGVGRRVPGSRPILVFCPPGTDNLLSLRRSYKDLSDCTRLVAQRLDCFWPNAAVDKFFLGVHQQYFRNCPVSGRALQDPPSSVLCPFIVVPILATLLMTALVVWRSKRPEGTATVFLRGGLSRIPIV</sequence>
<feature type="region of interest" description="Disordered" evidence="14">
    <location>
        <begin position="188"/>
        <end position="214"/>
    </location>
</feature>
<feature type="compositionally biased region" description="Low complexity" evidence="14">
    <location>
        <begin position="191"/>
        <end position="211"/>
    </location>
</feature>
<evidence type="ECO:0000256" key="15">
    <source>
        <dbReference type="SAM" id="Phobius"/>
    </source>
</evidence>
<evidence type="ECO:0000256" key="6">
    <source>
        <dbReference type="ARBA" id="ARBA00022729"/>
    </source>
</evidence>
<dbReference type="AlphaFoldDB" id="A0A8D0V2B9"/>
<proteinExistence type="inferred from homology"/>
<keyword evidence="7 15" id="KW-1133">Transmembrane helix</keyword>
<evidence type="ECO:0000313" key="16">
    <source>
        <dbReference type="Ensembl" id="ENSSSCP00025046940.1"/>
    </source>
</evidence>
<dbReference type="Ensembl" id="ENSSSCT00025105193.1">
    <property type="protein sequence ID" value="ENSSSCP00025046940.1"/>
    <property type="gene ID" value="ENSSSCG00025076077.1"/>
</dbReference>
<evidence type="ECO:0000256" key="9">
    <source>
        <dbReference type="ARBA" id="ARBA00023157"/>
    </source>
</evidence>
<evidence type="ECO:0000256" key="4">
    <source>
        <dbReference type="ARBA" id="ARBA00022475"/>
    </source>
</evidence>
<comment type="subunit">
    <text evidence="13">Heterodimer of CALCRL and RAMP1; the interaction induces allosteric modulation of CALCRL function and CGRP1/CALCA and CGRP2/CALCB ligand specificity. Heterodimer of CALCR and RAMP1; interaction forms the AMYR1 receptor complex for amylin/IAPP and CGRP1/CALCA ligands.</text>
</comment>
<comment type="function">
    <text evidence="12">Accessory protein that interacts with and modulates the function of G-protein coupled receptors including calcitonin gene-related peptide type 1 receptor (CALCRL) and calcitonin receptor (CALCR). Required for the transport of CALCRL to the plasma membrane. Together with CALCRL, form the receptor complex for the calcitonin gene-related peptides CGRP1/CALCA and CGRP2/CALCB. Together with CALCR, form the AMYR1 receptor complex for amylin/IAPP and CGRP1/CALCA.</text>
</comment>
<evidence type="ECO:0000256" key="5">
    <source>
        <dbReference type="ARBA" id="ARBA00022692"/>
    </source>
</evidence>
<comment type="similarity">
    <text evidence="2">Belongs to the RAMP family.</text>
</comment>
<feature type="region of interest" description="Disordered" evidence="14">
    <location>
        <begin position="46"/>
        <end position="69"/>
    </location>
</feature>
<keyword evidence="8 15" id="KW-0472">Membrane</keyword>
<evidence type="ECO:0000256" key="14">
    <source>
        <dbReference type="SAM" id="MobiDB-lite"/>
    </source>
</evidence>
<keyword evidence="9" id="KW-1015">Disulfide bond</keyword>
<keyword evidence="5 15" id="KW-0812">Transmembrane</keyword>
<accession>A0A8D0V2B9</accession>
<evidence type="ECO:0000256" key="1">
    <source>
        <dbReference type="ARBA" id="ARBA00004251"/>
    </source>
</evidence>
<evidence type="ECO:0000256" key="8">
    <source>
        <dbReference type="ARBA" id="ARBA00023136"/>
    </source>
</evidence>
<dbReference type="PANTHER" id="PTHR14076:SF3">
    <property type="entry name" value="RECEPTOR ACTIVITY-MODIFYING PROTEIN 1"/>
    <property type="match status" value="1"/>
</dbReference>
<evidence type="ECO:0000256" key="7">
    <source>
        <dbReference type="ARBA" id="ARBA00022989"/>
    </source>
</evidence>
<feature type="region of interest" description="Disordered" evidence="14">
    <location>
        <begin position="104"/>
        <end position="131"/>
    </location>
</feature>
<protein>
    <recommendedName>
        <fullName evidence="11">Receptor activity-modifying protein 1</fullName>
    </recommendedName>
</protein>
<comment type="subcellular location">
    <subcellularLocation>
        <location evidence="1">Cell membrane</location>
        <topology evidence="1">Single-pass type I membrane protein</topology>
    </subcellularLocation>
</comment>
<keyword evidence="4" id="KW-1003">Cell membrane</keyword>
<evidence type="ECO:0000256" key="12">
    <source>
        <dbReference type="ARBA" id="ARBA00049570"/>
    </source>
</evidence>
<evidence type="ECO:0000256" key="10">
    <source>
        <dbReference type="ARBA" id="ARBA00023170"/>
    </source>
</evidence>
<evidence type="ECO:0000256" key="2">
    <source>
        <dbReference type="ARBA" id="ARBA00007087"/>
    </source>
</evidence>
<organism evidence="16 17">
    <name type="scientific">Sus scrofa</name>
    <name type="common">Pig</name>
    <dbReference type="NCBI Taxonomy" id="9823"/>
    <lineage>
        <taxon>Eukaryota</taxon>
        <taxon>Metazoa</taxon>
        <taxon>Chordata</taxon>
        <taxon>Craniata</taxon>
        <taxon>Vertebrata</taxon>
        <taxon>Euteleostomi</taxon>
        <taxon>Mammalia</taxon>
        <taxon>Eutheria</taxon>
        <taxon>Laurasiatheria</taxon>
        <taxon>Artiodactyla</taxon>
        <taxon>Suina</taxon>
        <taxon>Suidae</taxon>
        <taxon>Sus</taxon>
    </lineage>
</organism>
<dbReference type="Pfam" id="PF04901">
    <property type="entry name" value="RAMP"/>
    <property type="match status" value="1"/>
</dbReference>
<keyword evidence="3" id="KW-0813">Transport</keyword>
<dbReference type="Proteomes" id="UP000694727">
    <property type="component" value="Unplaced"/>
</dbReference>
<dbReference type="Gene3D" id="1.10.150.510">
    <property type="entry name" value="Receptor activity modifying family"/>
    <property type="match status" value="1"/>
</dbReference>
<dbReference type="GO" id="GO:0008277">
    <property type="term" value="P:regulation of G protein-coupled receptor signaling pathway"/>
    <property type="evidence" value="ECO:0007669"/>
    <property type="project" value="InterPro"/>
</dbReference>
<dbReference type="InterPro" id="IPR006985">
    <property type="entry name" value="RAMP"/>
</dbReference>
<dbReference type="PANTHER" id="PTHR14076">
    <property type="entry name" value="RECEPTOR ACTIVITY MODIFYING PROTEIN RAMP"/>
    <property type="match status" value="1"/>
</dbReference>
<evidence type="ECO:0000256" key="13">
    <source>
        <dbReference type="ARBA" id="ARBA00049674"/>
    </source>
</evidence>
<dbReference type="GO" id="GO:0005886">
    <property type="term" value="C:plasma membrane"/>
    <property type="evidence" value="ECO:0007669"/>
    <property type="project" value="UniProtKB-SubCell"/>
</dbReference>
<keyword evidence="6" id="KW-0732">Signal</keyword>
<gene>
    <name evidence="16" type="primary">RAMP1</name>
</gene>
<dbReference type="GO" id="GO:0015026">
    <property type="term" value="F:coreceptor activity"/>
    <property type="evidence" value="ECO:0007669"/>
    <property type="project" value="InterPro"/>
</dbReference>
<feature type="transmembrane region" description="Helical" evidence="15">
    <location>
        <begin position="299"/>
        <end position="317"/>
    </location>
</feature>
<feature type="compositionally biased region" description="Polar residues" evidence="14">
    <location>
        <begin position="46"/>
        <end position="56"/>
    </location>
</feature>
<name>A0A8D0V2B9_PIG</name>
<dbReference type="GO" id="GO:0006886">
    <property type="term" value="P:intracellular protein transport"/>
    <property type="evidence" value="ECO:0007669"/>
    <property type="project" value="InterPro"/>
</dbReference>
<reference evidence="16" key="1">
    <citation type="submission" date="2025-08" db="UniProtKB">
        <authorList>
            <consortium name="Ensembl"/>
        </authorList>
    </citation>
    <scope>IDENTIFICATION</scope>
</reference>